<dbReference type="InterPro" id="IPR000528">
    <property type="entry name" value="Plant_nsLTP"/>
</dbReference>
<feature type="chain" id="PRO_5042896306" description="Bifunctional inhibitor/plant lipid transfer protein/seed storage helical domain-containing protein" evidence="3">
    <location>
        <begin position="25"/>
        <end position="123"/>
    </location>
</feature>
<name>A0AAN7G5K6_QUERU</name>
<evidence type="ECO:0000259" key="4">
    <source>
        <dbReference type="Pfam" id="PF14368"/>
    </source>
</evidence>
<accession>A0AAN7G5K6</accession>
<dbReference type="AlphaFoldDB" id="A0AAN7G5K6"/>
<evidence type="ECO:0000256" key="3">
    <source>
        <dbReference type="SAM" id="SignalP"/>
    </source>
</evidence>
<dbReference type="GO" id="GO:0006869">
    <property type="term" value="P:lipid transport"/>
    <property type="evidence" value="ECO:0007669"/>
    <property type="project" value="InterPro"/>
</dbReference>
<keyword evidence="6" id="KW-1185">Reference proteome</keyword>
<reference evidence="5 6" key="1">
    <citation type="journal article" date="2023" name="G3 (Bethesda)">
        <title>A haplotype-resolved chromosome-scale genome for Quercus rubra L. provides insights into the genetics of adaptive traits for red oak species.</title>
        <authorList>
            <person name="Kapoor B."/>
            <person name="Jenkins J."/>
            <person name="Schmutz J."/>
            <person name="Zhebentyayeva T."/>
            <person name="Kuelheim C."/>
            <person name="Coggeshall M."/>
            <person name="Heim C."/>
            <person name="Lasky J.R."/>
            <person name="Leites L."/>
            <person name="Islam-Faridi N."/>
            <person name="Romero-Severson J."/>
            <person name="DeLeo V.L."/>
            <person name="Lucas S.M."/>
            <person name="Lazic D."/>
            <person name="Gailing O."/>
            <person name="Carlson J."/>
            <person name="Staton M."/>
        </authorList>
    </citation>
    <scope>NUCLEOTIDE SEQUENCE [LARGE SCALE GENOMIC DNA]</scope>
    <source>
        <strain evidence="5">Pseudo-F2</strain>
    </source>
</reference>
<sequence length="123" mass="13698">MKSKMKSWVVLVFGLMILILNATASPPNFINCQEAFDQRTSVTSPSQTCCEGAKLLMKQDNAPELRKGLCFCLRSIAIYLKFDPDRAKQLSPLCKLDVPIPIDPNENCNSYSLSLSLSLSLLR</sequence>
<dbReference type="EMBL" id="JAXUIC010000002">
    <property type="protein sequence ID" value="KAK4603801.1"/>
    <property type="molecule type" value="Genomic_DNA"/>
</dbReference>
<evidence type="ECO:0000256" key="2">
    <source>
        <dbReference type="ARBA" id="ARBA00023157"/>
    </source>
</evidence>
<proteinExistence type="inferred from homology"/>
<dbReference type="Gene3D" id="1.10.110.10">
    <property type="entry name" value="Plant lipid-transfer and hydrophobic proteins"/>
    <property type="match status" value="1"/>
</dbReference>
<dbReference type="GO" id="GO:0008289">
    <property type="term" value="F:lipid binding"/>
    <property type="evidence" value="ECO:0007669"/>
    <property type="project" value="InterPro"/>
</dbReference>
<dbReference type="Proteomes" id="UP001324115">
    <property type="component" value="Unassembled WGS sequence"/>
</dbReference>
<comment type="caution">
    <text evidence="5">The sequence shown here is derived from an EMBL/GenBank/DDBJ whole genome shotgun (WGS) entry which is preliminary data.</text>
</comment>
<dbReference type="InterPro" id="IPR016140">
    <property type="entry name" value="Bifunc_inhib/LTP/seed_store"/>
</dbReference>
<keyword evidence="3" id="KW-0732">Signal</keyword>
<evidence type="ECO:0000256" key="1">
    <source>
        <dbReference type="ARBA" id="ARBA00009748"/>
    </source>
</evidence>
<evidence type="ECO:0000313" key="6">
    <source>
        <dbReference type="Proteomes" id="UP001324115"/>
    </source>
</evidence>
<keyword evidence="2" id="KW-1015">Disulfide bond</keyword>
<gene>
    <name evidence="5" type="ORF">RGQ29_012351</name>
</gene>
<dbReference type="PANTHER" id="PTHR33076">
    <property type="entry name" value="NON-SPECIFIC LIPID-TRANSFER PROTEIN 2-RELATED"/>
    <property type="match status" value="1"/>
</dbReference>
<dbReference type="SUPFAM" id="SSF47699">
    <property type="entry name" value="Bifunctional inhibitor/lipid-transfer protein/seed storage 2S albumin"/>
    <property type="match status" value="1"/>
</dbReference>
<protein>
    <recommendedName>
        <fullName evidence="4">Bifunctional inhibitor/plant lipid transfer protein/seed storage helical domain-containing protein</fullName>
    </recommendedName>
</protein>
<comment type="similarity">
    <text evidence="1">Belongs to the plant LTP family.</text>
</comment>
<dbReference type="InterPro" id="IPR036312">
    <property type="entry name" value="Bifun_inhib/LTP/seed_sf"/>
</dbReference>
<organism evidence="5 6">
    <name type="scientific">Quercus rubra</name>
    <name type="common">Northern red oak</name>
    <name type="synonym">Quercus borealis</name>
    <dbReference type="NCBI Taxonomy" id="3512"/>
    <lineage>
        <taxon>Eukaryota</taxon>
        <taxon>Viridiplantae</taxon>
        <taxon>Streptophyta</taxon>
        <taxon>Embryophyta</taxon>
        <taxon>Tracheophyta</taxon>
        <taxon>Spermatophyta</taxon>
        <taxon>Magnoliopsida</taxon>
        <taxon>eudicotyledons</taxon>
        <taxon>Gunneridae</taxon>
        <taxon>Pentapetalae</taxon>
        <taxon>rosids</taxon>
        <taxon>fabids</taxon>
        <taxon>Fagales</taxon>
        <taxon>Fagaceae</taxon>
        <taxon>Quercus</taxon>
    </lineage>
</organism>
<feature type="domain" description="Bifunctional inhibitor/plant lipid transfer protein/seed storage helical" evidence="4">
    <location>
        <begin position="26"/>
        <end position="99"/>
    </location>
</feature>
<evidence type="ECO:0000313" key="5">
    <source>
        <dbReference type="EMBL" id="KAK4603801.1"/>
    </source>
</evidence>
<feature type="signal peptide" evidence="3">
    <location>
        <begin position="1"/>
        <end position="24"/>
    </location>
</feature>
<dbReference type="Pfam" id="PF14368">
    <property type="entry name" value="LTP_2"/>
    <property type="match status" value="1"/>
</dbReference>